<evidence type="ECO:0000256" key="11">
    <source>
        <dbReference type="SAM" id="Phobius"/>
    </source>
</evidence>
<evidence type="ECO:0000313" key="13">
    <source>
        <dbReference type="EMBL" id="CAI2717852.1"/>
    </source>
</evidence>
<dbReference type="InterPro" id="IPR045016">
    <property type="entry name" value="NhaD-like"/>
</dbReference>
<feature type="transmembrane region" description="Helical" evidence="11">
    <location>
        <begin position="70"/>
        <end position="88"/>
    </location>
</feature>
<evidence type="ECO:0000256" key="7">
    <source>
        <dbReference type="ARBA" id="ARBA00023065"/>
    </source>
</evidence>
<evidence type="ECO:0000256" key="6">
    <source>
        <dbReference type="ARBA" id="ARBA00023053"/>
    </source>
</evidence>
<dbReference type="Pfam" id="PF03600">
    <property type="entry name" value="CitMHS"/>
    <property type="match status" value="1"/>
</dbReference>
<dbReference type="PANTHER" id="PTHR43269:SF2">
    <property type="entry name" value="SODIUM_PROTON ANTIPORTER 1-RELATED"/>
    <property type="match status" value="1"/>
</dbReference>
<comment type="similarity">
    <text evidence="10">Belongs to the NhaD Na(+)/H(+) (TC 2.A.62) antiporter family.</text>
</comment>
<evidence type="ECO:0000256" key="4">
    <source>
        <dbReference type="ARBA" id="ARBA00022692"/>
    </source>
</evidence>
<feature type="transmembrane region" description="Helical" evidence="11">
    <location>
        <begin position="193"/>
        <end position="214"/>
    </location>
</feature>
<evidence type="ECO:0000256" key="1">
    <source>
        <dbReference type="ARBA" id="ARBA00004141"/>
    </source>
</evidence>
<keyword evidence="3" id="KW-0050">Antiport</keyword>
<evidence type="ECO:0000256" key="9">
    <source>
        <dbReference type="ARBA" id="ARBA00023201"/>
    </source>
</evidence>
<feature type="transmembrane region" description="Helical" evidence="11">
    <location>
        <begin position="347"/>
        <end position="369"/>
    </location>
</feature>
<keyword evidence="14" id="KW-1185">Reference proteome</keyword>
<dbReference type="RefSeq" id="WP_282010769.1">
    <property type="nucleotide sequence ID" value="NZ_OX336137.1"/>
</dbReference>
<accession>A0ABN8VVK7</accession>
<evidence type="ECO:0000256" key="3">
    <source>
        <dbReference type="ARBA" id="ARBA00022449"/>
    </source>
</evidence>
<feature type="transmembrane region" description="Helical" evidence="11">
    <location>
        <begin position="421"/>
        <end position="439"/>
    </location>
</feature>
<comment type="subcellular location">
    <subcellularLocation>
        <location evidence="1">Membrane</location>
        <topology evidence="1">Multi-pass membrane protein</topology>
    </subcellularLocation>
</comment>
<feature type="transmembrane region" description="Helical" evidence="11">
    <location>
        <begin position="109"/>
        <end position="126"/>
    </location>
</feature>
<dbReference type="NCBIfam" id="NF038006">
    <property type="entry name" value="NhaD_1"/>
    <property type="match status" value="1"/>
</dbReference>
<reference evidence="13 14" key="1">
    <citation type="submission" date="2022-09" db="EMBL/GenBank/DDBJ databases">
        <authorList>
            <person name="Kop L."/>
        </authorList>
    </citation>
    <scope>NUCLEOTIDE SEQUENCE [LARGE SCALE GENOMIC DNA]</scope>
    <source>
        <strain evidence="13 14">347</strain>
    </source>
</reference>
<gene>
    <name evidence="13" type="primary">nhaD</name>
    <name evidence="13" type="ORF">NSPWAT_0993</name>
</gene>
<evidence type="ECO:0000313" key="14">
    <source>
        <dbReference type="Proteomes" id="UP001157733"/>
    </source>
</evidence>
<feature type="transmembrane region" description="Helical" evidence="11">
    <location>
        <begin position="38"/>
        <end position="58"/>
    </location>
</feature>
<evidence type="ECO:0000256" key="8">
    <source>
        <dbReference type="ARBA" id="ARBA00023136"/>
    </source>
</evidence>
<keyword evidence="6" id="KW-0915">Sodium</keyword>
<name>A0ABN8VVK7_9BACT</name>
<evidence type="ECO:0000256" key="10">
    <source>
        <dbReference type="ARBA" id="ARBA00025753"/>
    </source>
</evidence>
<feature type="transmembrane region" description="Helical" evidence="11">
    <location>
        <begin position="6"/>
        <end position="26"/>
    </location>
</feature>
<dbReference type="PANTHER" id="PTHR43269">
    <property type="entry name" value="SODIUM/PROTON ANTIPORTER 1-RELATED"/>
    <property type="match status" value="1"/>
</dbReference>
<dbReference type="EMBL" id="OX336137">
    <property type="protein sequence ID" value="CAI2717852.1"/>
    <property type="molecule type" value="Genomic_DNA"/>
</dbReference>
<sequence>MQDFTTTWAGYICLIAFVAGYSLVVLEEKIHMRKSKPVILAGCFMWFIVGLYQALNGIGGDAAHHYIKELIAEIGELFFFLLAAMTYINTLAERNVFNSLRAWLLSRGLGFRKLFWATGIITFFLSPLADNLTSALLMSTVALAVSQGNRRFITLAFINIVVAANAGGAYSPFGDITTLMVWTAHKVETQQFIYLILPSFVNWIIPALCMFPFLPKEFPEVPKESIPIKEGGKVVIVMGILTVATAVSFHHFLHLPPYLGMMFGLGALMVYGYFLKIRPDKKEYETGLYGEIHKSETKRFDIFNKIATVEFDTLLFFFGVLTAVGALQYLGYLALVSQNMYQAIGPTWSNIIVGILSAIVDNIPVMFAVLKMDPAMGLDQWLLITLTTGTGGSLLSIGSAAGVAVMGVDRANYTFISHLKWSWTIALGYAASLVTWYLVTGSLR</sequence>
<protein>
    <submittedName>
        <fullName evidence="13">Na(+)/H(+) antiporter NhaD</fullName>
    </submittedName>
</protein>
<keyword evidence="2" id="KW-0813">Transport</keyword>
<dbReference type="InterPro" id="IPR004680">
    <property type="entry name" value="Cit_transptr-like_dom"/>
</dbReference>
<dbReference type="Proteomes" id="UP001157733">
    <property type="component" value="Chromosome"/>
</dbReference>
<keyword evidence="7" id="KW-0406">Ion transport</keyword>
<feature type="transmembrane region" description="Helical" evidence="11">
    <location>
        <begin position="381"/>
        <end position="401"/>
    </location>
</feature>
<evidence type="ECO:0000256" key="2">
    <source>
        <dbReference type="ARBA" id="ARBA00022448"/>
    </source>
</evidence>
<feature type="transmembrane region" description="Helical" evidence="11">
    <location>
        <begin position="258"/>
        <end position="275"/>
    </location>
</feature>
<proteinExistence type="inferred from homology"/>
<evidence type="ECO:0000256" key="5">
    <source>
        <dbReference type="ARBA" id="ARBA00022989"/>
    </source>
</evidence>
<organism evidence="13 14">
    <name type="scientific">Nitrospina watsonii</name>
    <dbReference type="NCBI Taxonomy" id="1323948"/>
    <lineage>
        <taxon>Bacteria</taxon>
        <taxon>Pseudomonadati</taxon>
        <taxon>Nitrospinota/Tectimicrobiota group</taxon>
        <taxon>Nitrospinota</taxon>
        <taxon>Nitrospinia</taxon>
        <taxon>Nitrospinales</taxon>
        <taxon>Nitrospinaceae</taxon>
        <taxon>Nitrospina</taxon>
    </lineage>
</organism>
<feature type="transmembrane region" description="Helical" evidence="11">
    <location>
        <begin position="155"/>
        <end position="173"/>
    </location>
</feature>
<evidence type="ECO:0000259" key="12">
    <source>
        <dbReference type="Pfam" id="PF03600"/>
    </source>
</evidence>
<keyword evidence="9" id="KW-0739">Sodium transport</keyword>
<feature type="domain" description="Citrate transporter-like" evidence="12">
    <location>
        <begin position="23"/>
        <end position="389"/>
    </location>
</feature>
<feature type="transmembrane region" description="Helical" evidence="11">
    <location>
        <begin position="314"/>
        <end position="335"/>
    </location>
</feature>
<keyword evidence="5 11" id="KW-1133">Transmembrane helix</keyword>
<keyword evidence="4 11" id="KW-0812">Transmembrane</keyword>
<keyword evidence="8 11" id="KW-0472">Membrane</keyword>